<reference evidence="1" key="1">
    <citation type="submission" date="2021-03" db="EMBL/GenBank/DDBJ databases">
        <authorList>
            <person name="Wang G."/>
        </authorList>
    </citation>
    <scope>NUCLEOTIDE SEQUENCE</scope>
    <source>
        <strain evidence="1">KCTC 12899</strain>
    </source>
</reference>
<dbReference type="GO" id="GO:0004803">
    <property type="term" value="F:transposase activity"/>
    <property type="evidence" value="ECO:0007669"/>
    <property type="project" value="InterPro"/>
</dbReference>
<organism evidence="1 2">
    <name type="scientific">Acanthopleuribacter pedis</name>
    <dbReference type="NCBI Taxonomy" id="442870"/>
    <lineage>
        <taxon>Bacteria</taxon>
        <taxon>Pseudomonadati</taxon>
        <taxon>Acidobacteriota</taxon>
        <taxon>Holophagae</taxon>
        <taxon>Acanthopleuribacterales</taxon>
        <taxon>Acanthopleuribacteraceae</taxon>
        <taxon>Acanthopleuribacter</taxon>
    </lineage>
</organism>
<evidence type="ECO:0008006" key="3">
    <source>
        <dbReference type="Google" id="ProtNLM"/>
    </source>
</evidence>
<dbReference type="EMBL" id="JAFREP010000065">
    <property type="protein sequence ID" value="MBO1323425.1"/>
    <property type="molecule type" value="Genomic_DNA"/>
</dbReference>
<dbReference type="RefSeq" id="WP_207863578.1">
    <property type="nucleotide sequence ID" value="NZ_JAFREP010000065.1"/>
</dbReference>
<dbReference type="InterPro" id="IPR036515">
    <property type="entry name" value="Transposase_17_sf"/>
</dbReference>
<gene>
    <name evidence="1" type="ORF">J3U88_33470</name>
</gene>
<evidence type="ECO:0000313" key="2">
    <source>
        <dbReference type="Proteomes" id="UP000664417"/>
    </source>
</evidence>
<proteinExistence type="predicted"/>
<sequence>MTRPRSETINDQVEGIQHCISRCVRRAHLQGEDPLTGNNYAHRKTWLHQRLIELSRIFYLDVCGYALMDNHLHTILRNRPDLAAKGSDRDVAVRWLKLFPKRSEPNDVPVEPSEDEVTLLLMDESRIKVLRKRLVSISWFHRCLKEFIARKANAEDGCTGRFWEGRFKNMTLLDDAAVLTCLTYVELNPIRAKVAETPETSKFTSAEERIRGHLARCSNASHGAWGILGEPTAAIETGCDDWLCPLRDTPDRRGFLPMDLEGYLELLDWTGRRLVAGKAGAIPDHLPPMLTRLSVNHQQWLNSTRHFESMFFSVAGTETHMKQAAKRMGQGWVRGLSAGKTAFLD</sequence>
<name>A0A8J7QSN0_9BACT</name>
<dbReference type="PANTHER" id="PTHR34322">
    <property type="entry name" value="TRANSPOSASE, Y1_TNP DOMAIN-CONTAINING"/>
    <property type="match status" value="1"/>
</dbReference>
<dbReference type="Proteomes" id="UP000664417">
    <property type="component" value="Unassembled WGS sequence"/>
</dbReference>
<evidence type="ECO:0000313" key="1">
    <source>
        <dbReference type="EMBL" id="MBO1323425.1"/>
    </source>
</evidence>
<dbReference type="AlphaFoldDB" id="A0A8J7QSN0"/>
<dbReference type="GO" id="GO:0006313">
    <property type="term" value="P:DNA transposition"/>
    <property type="evidence" value="ECO:0007669"/>
    <property type="project" value="InterPro"/>
</dbReference>
<keyword evidence="2" id="KW-1185">Reference proteome</keyword>
<dbReference type="GO" id="GO:0003677">
    <property type="term" value="F:DNA binding"/>
    <property type="evidence" value="ECO:0007669"/>
    <property type="project" value="InterPro"/>
</dbReference>
<protein>
    <recommendedName>
        <fullName evidence="3">Transposase IS200-like domain-containing protein</fullName>
    </recommendedName>
</protein>
<dbReference type="Gene3D" id="3.30.70.1290">
    <property type="entry name" value="Transposase IS200-like"/>
    <property type="match status" value="1"/>
</dbReference>
<dbReference type="PANTHER" id="PTHR34322:SF2">
    <property type="entry name" value="TRANSPOSASE IS200-LIKE DOMAIN-CONTAINING PROTEIN"/>
    <property type="match status" value="1"/>
</dbReference>
<comment type="caution">
    <text evidence="1">The sequence shown here is derived from an EMBL/GenBank/DDBJ whole genome shotgun (WGS) entry which is preliminary data.</text>
</comment>
<accession>A0A8J7QSN0</accession>
<dbReference type="SUPFAM" id="SSF143422">
    <property type="entry name" value="Transposase IS200-like"/>
    <property type="match status" value="1"/>
</dbReference>